<comment type="function">
    <text evidence="6">Plays an essential role in the assembly of succinate dehydrogenase (SDH), an enzyme complex (also referred to as respiratory complex II) that is a component of both the tricarboxylic acid (TCA) cycle and the mitochondrial electron transport chain, and which couples the oxidation of succinate to fumarate with the reduction of ubiquinone (coenzyme Q) to ubiquinol. Promotes maturation of the iron-sulfur protein subunit of the SDH catalytic dimer, protecting it from the deleterious effects of oxidants. May act together with SDHAF1.</text>
</comment>
<dbReference type="GO" id="GO:0034553">
    <property type="term" value="P:mitochondrial respiratory chain complex II assembly"/>
    <property type="evidence" value="ECO:0007669"/>
    <property type="project" value="UniProtKB-UniRule"/>
</dbReference>
<comment type="similarity">
    <text evidence="2 6">Belongs to the complex I LYR family. SDHAF3 subfamily.</text>
</comment>
<dbReference type="PANTHER" id="PTHR13137">
    <property type="entry name" value="DC11 ACN9 HOMOLOG"/>
    <property type="match status" value="1"/>
</dbReference>
<keyword evidence="4 6" id="KW-0496">Mitochondrion</keyword>
<sequence>MSAGQISQVLRVRALYKAVLKLHRGLPLEMKALGDQYVKEEFKRHKNVGHAEAKIFMEEWTRYYVILAKQLSKRTKTQEVGVNLTPELVDCFSDEQAEQLLELYKEAKKPLTEEDKDN</sequence>
<dbReference type="InterPro" id="IPR008381">
    <property type="entry name" value="SDHAF3/Sdh7"/>
</dbReference>
<dbReference type="GO" id="GO:0006105">
    <property type="term" value="P:succinate metabolic process"/>
    <property type="evidence" value="ECO:0007669"/>
    <property type="project" value="TreeGrafter"/>
</dbReference>
<protein>
    <recommendedName>
        <fullName evidence="6">Succinate dehydrogenase assembly factor 3</fullName>
        <shortName evidence="6">SDH assembly factor 3</shortName>
        <shortName evidence="6">SDHAF3</shortName>
    </recommendedName>
</protein>
<comment type="subcellular location">
    <subcellularLocation>
        <location evidence="1 6">Mitochondrion matrix</location>
    </subcellularLocation>
</comment>
<dbReference type="AlphaFoldDB" id="A0AA88YFW8"/>
<dbReference type="Pfam" id="PF13233">
    <property type="entry name" value="Complex1_LYR_2"/>
    <property type="match status" value="1"/>
</dbReference>
<accession>A0AA88YFW8</accession>
<evidence type="ECO:0000256" key="6">
    <source>
        <dbReference type="RuleBase" id="RU368039"/>
    </source>
</evidence>
<dbReference type="PANTHER" id="PTHR13137:SF6">
    <property type="entry name" value="SUCCINATE DEHYDROGENASE ASSEMBLY FACTOR 3, MITOCHONDRIAL"/>
    <property type="match status" value="1"/>
</dbReference>
<evidence type="ECO:0000256" key="1">
    <source>
        <dbReference type="ARBA" id="ARBA00004305"/>
    </source>
</evidence>
<comment type="subunit">
    <text evidence="6">Interacts with the iron-sulfur protein subunit within the SDH catalytic dimer.</text>
</comment>
<evidence type="ECO:0000256" key="2">
    <source>
        <dbReference type="ARBA" id="ARBA00006020"/>
    </source>
</evidence>
<evidence type="ECO:0000256" key="4">
    <source>
        <dbReference type="ARBA" id="ARBA00023128"/>
    </source>
</evidence>
<dbReference type="EMBL" id="VSWD01000004">
    <property type="protein sequence ID" value="KAK3104729.1"/>
    <property type="molecule type" value="Genomic_DNA"/>
</dbReference>
<dbReference type="Proteomes" id="UP001186944">
    <property type="component" value="Unassembled WGS sequence"/>
</dbReference>
<evidence type="ECO:0000313" key="8">
    <source>
        <dbReference type="Proteomes" id="UP001186944"/>
    </source>
</evidence>
<keyword evidence="3" id="KW-0809">Transit peptide</keyword>
<keyword evidence="5 6" id="KW-0143">Chaperone</keyword>
<dbReference type="GO" id="GO:0005758">
    <property type="term" value="C:mitochondrial intermembrane space"/>
    <property type="evidence" value="ECO:0007669"/>
    <property type="project" value="TreeGrafter"/>
</dbReference>
<organism evidence="7 8">
    <name type="scientific">Pinctada imbricata</name>
    <name type="common">Atlantic pearl-oyster</name>
    <name type="synonym">Pinctada martensii</name>
    <dbReference type="NCBI Taxonomy" id="66713"/>
    <lineage>
        <taxon>Eukaryota</taxon>
        <taxon>Metazoa</taxon>
        <taxon>Spiralia</taxon>
        <taxon>Lophotrochozoa</taxon>
        <taxon>Mollusca</taxon>
        <taxon>Bivalvia</taxon>
        <taxon>Autobranchia</taxon>
        <taxon>Pteriomorphia</taxon>
        <taxon>Pterioida</taxon>
        <taxon>Pterioidea</taxon>
        <taxon>Pteriidae</taxon>
        <taxon>Pinctada</taxon>
    </lineage>
</organism>
<comment type="caution">
    <text evidence="7">The sequence shown here is derived from an EMBL/GenBank/DDBJ whole genome shotgun (WGS) entry which is preliminary data.</text>
</comment>
<evidence type="ECO:0000256" key="5">
    <source>
        <dbReference type="ARBA" id="ARBA00023186"/>
    </source>
</evidence>
<evidence type="ECO:0000313" key="7">
    <source>
        <dbReference type="EMBL" id="KAK3104729.1"/>
    </source>
</evidence>
<name>A0AA88YFW8_PINIB</name>
<dbReference type="GO" id="GO:0005759">
    <property type="term" value="C:mitochondrial matrix"/>
    <property type="evidence" value="ECO:0007669"/>
    <property type="project" value="UniProtKB-SubCell"/>
</dbReference>
<gene>
    <name evidence="7" type="ORF">FSP39_008786</name>
</gene>
<dbReference type="CDD" id="cd20270">
    <property type="entry name" value="Complex1_LYR_SDHAF3_LYRM10"/>
    <property type="match status" value="1"/>
</dbReference>
<evidence type="ECO:0000256" key="3">
    <source>
        <dbReference type="ARBA" id="ARBA00022946"/>
    </source>
</evidence>
<keyword evidence="8" id="KW-1185">Reference proteome</keyword>
<proteinExistence type="inferred from homology"/>
<reference evidence="7" key="1">
    <citation type="submission" date="2019-08" db="EMBL/GenBank/DDBJ databases">
        <title>The improved chromosome-level genome for the pearl oyster Pinctada fucata martensii using PacBio sequencing and Hi-C.</title>
        <authorList>
            <person name="Zheng Z."/>
        </authorList>
    </citation>
    <scope>NUCLEOTIDE SEQUENCE</scope>
    <source>
        <strain evidence="7">ZZ-2019</strain>
        <tissue evidence="7">Adductor muscle</tissue>
    </source>
</reference>